<keyword evidence="6 8" id="KW-0648">Protein biosynthesis</keyword>
<evidence type="ECO:0000256" key="4">
    <source>
        <dbReference type="ARBA" id="ARBA00022741"/>
    </source>
</evidence>
<evidence type="ECO:0000256" key="7">
    <source>
        <dbReference type="ARBA" id="ARBA00023146"/>
    </source>
</evidence>
<dbReference type="GO" id="GO:0005829">
    <property type="term" value="C:cytosol"/>
    <property type="evidence" value="ECO:0007669"/>
    <property type="project" value="TreeGrafter"/>
</dbReference>
<dbReference type="CDD" id="cd00808">
    <property type="entry name" value="GluRS_core"/>
    <property type="match status" value="1"/>
</dbReference>
<dbReference type="Pfam" id="PF00749">
    <property type="entry name" value="tRNA-synt_1c"/>
    <property type="match status" value="1"/>
</dbReference>
<keyword evidence="3 8" id="KW-0436">Ligase</keyword>
<comment type="catalytic activity">
    <reaction evidence="8">
        <text>tRNA(Glu) + L-glutamate + ATP = L-glutamyl-tRNA(Glu) + AMP + diphosphate</text>
        <dbReference type="Rhea" id="RHEA:23540"/>
        <dbReference type="Rhea" id="RHEA-COMP:9663"/>
        <dbReference type="Rhea" id="RHEA-COMP:9680"/>
        <dbReference type="ChEBI" id="CHEBI:29985"/>
        <dbReference type="ChEBI" id="CHEBI:30616"/>
        <dbReference type="ChEBI" id="CHEBI:33019"/>
        <dbReference type="ChEBI" id="CHEBI:78442"/>
        <dbReference type="ChEBI" id="CHEBI:78520"/>
        <dbReference type="ChEBI" id="CHEBI:456215"/>
        <dbReference type="EC" id="6.1.1.17"/>
    </reaction>
</comment>
<dbReference type="RefSeq" id="WP_154424221.1">
    <property type="nucleotide sequence ID" value="NZ_VUNN01000001.1"/>
</dbReference>
<feature type="binding site" evidence="8">
    <location>
        <position position="255"/>
    </location>
    <ligand>
        <name>ATP</name>
        <dbReference type="ChEBI" id="CHEBI:30616"/>
    </ligand>
</feature>
<evidence type="ECO:0000313" key="11">
    <source>
        <dbReference type="EMBL" id="MSU05321.1"/>
    </source>
</evidence>
<dbReference type="PANTHER" id="PTHR43311">
    <property type="entry name" value="GLUTAMATE--TRNA LIGASE"/>
    <property type="match status" value="1"/>
</dbReference>
<comment type="subunit">
    <text evidence="8">Monomer.</text>
</comment>
<dbReference type="HAMAP" id="MF_00022">
    <property type="entry name" value="Glu_tRNA_synth_type1"/>
    <property type="match status" value="1"/>
</dbReference>
<dbReference type="InterPro" id="IPR033910">
    <property type="entry name" value="GluRS_core"/>
</dbReference>
<evidence type="ECO:0000256" key="3">
    <source>
        <dbReference type="ARBA" id="ARBA00022598"/>
    </source>
</evidence>
<keyword evidence="7 8" id="KW-0030">Aminoacyl-tRNA synthetase</keyword>
<proteinExistence type="inferred from homology"/>
<dbReference type="FunFam" id="3.40.50.620:FF:000045">
    <property type="entry name" value="Glutamate--tRNA ligase, mitochondrial"/>
    <property type="match status" value="1"/>
</dbReference>
<dbReference type="EC" id="6.1.1.17" evidence="8"/>
<dbReference type="PRINTS" id="PR00987">
    <property type="entry name" value="TRNASYNTHGLU"/>
</dbReference>
<dbReference type="Pfam" id="PF19269">
    <property type="entry name" value="Anticodon_2"/>
    <property type="match status" value="1"/>
</dbReference>
<dbReference type="InterPro" id="IPR049940">
    <property type="entry name" value="GluQ/Sye"/>
</dbReference>
<organism evidence="11 12">
    <name type="scientific">Bullifex porci</name>
    <dbReference type="NCBI Taxonomy" id="2606638"/>
    <lineage>
        <taxon>Bacteria</taxon>
        <taxon>Pseudomonadati</taxon>
        <taxon>Spirochaetota</taxon>
        <taxon>Spirochaetia</taxon>
        <taxon>Spirochaetales</taxon>
        <taxon>Spirochaetaceae</taxon>
        <taxon>Bullifex</taxon>
    </lineage>
</organism>
<feature type="domain" description="Glutamyl/glutaminyl-tRNA synthetase class Ib catalytic" evidence="9">
    <location>
        <begin position="2"/>
        <end position="321"/>
    </location>
</feature>
<comment type="similarity">
    <text evidence="1 8">Belongs to the class-I aminoacyl-tRNA synthetase family. Glutamate--tRNA ligase type 1 subfamily.</text>
</comment>
<dbReference type="InterPro" id="IPR008925">
    <property type="entry name" value="aa_tRNA-synth_I_cd-bd_sf"/>
</dbReference>
<dbReference type="Gene3D" id="3.40.50.620">
    <property type="entry name" value="HUPs"/>
    <property type="match status" value="1"/>
</dbReference>
<dbReference type="Proteomes" id="UP000460549">
    <property type="component" value="Unassembled WGS sequence"/>
</dbReference>
<evidence type="ECO:0000256" key="6">
    <source>
        <dbReference type="ARBA" id="ARBA00022917"/>
    </source>
</evidence>
<dbReference type="Gene3D" id="1.10.10.350">
    <property type="match status" value="1"/>
</dbReference>
<dbReference type="InterPro" id="IPR020751">
    <property type="entry name" value="aa-tRNA-synth_I_codon-bd_sub2"/>
</dbReference>
<reference evidence="11 12" key="1">
    <citation type="submission" date="2019-08" db="EMBL/GenBank/DDBJ databases">
        <title>In-depth cultivation of the pig gut microbiome towards novel bacterial diversity and tailored functional studies.</title>
        <authorList>
            <person name="Wylensek D."/>
            <person name="Hitch T.C.A."/>
            <person name="Clavel T."/>
        </authorList>
    </citation>
    <scope>NUCLEOTIDE SEQUENCE [LARGE SCALE GENOMIC DNA]</scope>
    <source>
        <strain evidence="11 12">NM-380-WT-3C1</strain>
    </source>
</reference>
<dbReference type="Gene3D" id="1.10.8.70">
    <property type="entry name" value="Glutamate-tRNA synthetase, class I, anticodon-binding domain 1"/>
    <property type="match status" value="1"/>
</dbReference>
<dbReference type="InterPro" id="IPR020058">
    <property type="entry name" value="Glu/Gln-tRNA-synth_Ib_cat-dom"/>
</dbReference>
<keyword evidence="4 8" id="KW-0547">Nucleotide-binding</keyword>
<evidence type="ECO:0000256" key="2">
    <source>
        <dbReference type="ARBA" id="ARBA00022490"/>
    </source>
</evidence>
<sequence>MEVRVRYAPSPTGLQHIGGVRTALYNYFFARSMGGKFILRVEDTDRERYTEESLQDLYDTLSWLGIKWDEGPVVGGPCGPYIQSERLELYQKYAKKLVEDGRAYYCYCSPERLEKVRQEQIASKSEYQGYDRHCANLTAEERAELEKQGIKPVIRLKVPTTGKTTFHDVLMGDITRRNCDVSPDPILLKSDGYPTYHLANVIDDHLMGITHIMRAQEWIPSGPLHILLYQAFGWEPPVYCHLPMVKGKDGQKLSKRHGDTAVRDFRLKGYLPEAILNYVTLVGWSLDGQTEFFTKEELEKCFKLENIHVSSGTFDYKKLDWFNGQYIRMKSDEEIVELITPYLQKAGFISKDVSESERALMLRLAPSVKERMKVLSDVVPLSAFLFKDEPNQDKSAYIAKGMSEEQTAEAFKRGAEIILNNEKAGKPFSETESDIKKLAEDMGIKINGVFQPVRVAITASAVSLPLHDSIALLGLEETEKRINRALNLFN</sequence>
<dbReference type="GO" id="GO:0006424">
    <property type="term" value="P:glutamyl-tRNA aminoacylation"/>
    <property type="evidence" value="ECO:0007669"/>
    <property type="project" value="UniProtKB-UniRule"/>
</dbReference>
<comment type="caution">
    <text evidence="8">Lacks conserved residue(s) required for the propagation of feature annotation.</text>
</comment>
<evidence type="ECO:0000256" key="5">
    <source>
        <dbReference type="ARBA" id="ARBA00022840"/>
    </source>
</evidence>
<dbReference type="InterPro" id="IPR000924">
    <property type="entry name" value="Glu/Gln-tRNA-synth"/>
</dbReference>
<dbReference type="InterPro" id="IPR014729">
    <property type="entry name" value="Rossmann-like_a/b/a_fold"/>
</dbReference>
<evidence type="ECO:0000313" key="12">
    <source>
        <dbReference type="Proteomes" id="UP000460549"/>
    </source>
</evidence>
<dbReference type="GO" id="GO:0008270">
    <property type="term" value="F:zinc ion binding"/>
    <property type="evidence" value="ECO:0007669"/>
    <property type="project" value="InterPro"/>
</dbReference>
<feature type="domain" description="Aminoacyl-tRNA synthetase class I anticodon-binding" evidence="10">
    <location>
        <begin position="335"/>
        <end position="486"/>
    </location>
</feature>
<dbReference type="InterPro" id="IPR045462">
    <property type="entry name" value="aa-tRNA-synth_I_cd-bd"/>
</dbReference>
<dbReference type="AlphaFoldDB" id="A0A7X2PAF6"/>
<evidence type="ECO:0000259" key="9">
    <source>
        <dbReference type="Pfam" id="PF00749"/>
    </source>
</evidence>
<dbReference type="GO" id="GO:0000049">
    <property type="term" value="F:tRNA binding"/>
    <property type="evidence" value="ECO:0007669"/>
    <property type="project" value="InterPro"/>
</dbReference>
<evidence type="ECO:0000256" key="1">
    <source>
        <dbReference type="ARBA" id="ARBA00007894"/>
    </source>
</evidence>
<feature type="short sequence motif" description="'HIGH' region" evidence="8">
    <location>
        <begin position="9"/>
        <end position="19"/>
    </location>
</feature>
<dbReference type="EMBL" id="VUNN01000001">
    <property type="protein sequence ID" value="MSU05321.1"/>
    <property type="molecule type" value="Genomic_DNA"/>
</dbReference>
<evidence type="ECO:0000256" key="8">
    <source>
        <dbReference type="HAMAP-Rule" id="MF_00022"/>
    </source>
</evidence>
<dbReference type="InterPro" id="IPR004527">
    <property type="entry name" value="Glu-tRNA-ligase_bac/mito"/>
</dbReference>
<evidence type="ECO:0000259" key="10">
    <source>
        <dbReference type="Pfam" id="PF19269"/>
    </source>
</evidence>
<dbReference type="SUPFAM" id="SSF52374">
    <property type="entry name" value="Nucleotidylyl transferase"/>
    <property type="match status" value="1"/>
</dbReference>
<keyword evidence="5 8" id="KW-0067">ATP-binding</keyword>
<dbReference type="SUPFAM" id="SSF48163">
    <property type="entry name" value="An anticodon-binding domain of class I aminoacyl-tRNA synthetases"/>
    <property type="match status" value="1"/>
</dbReference>
<comment type="function">
    <text evidence="8">Catalyzes the attachment of glutamate to tRNA(Glu) in a two-step reaction: glutamate is first activated by ATP to form Glu-AMP and then transferred to the acceptor end of tRNA(Glu).</text>
</comment>
<keyword evidence="12" id="KW-1185">Reference proteome</keyword>
<accession>A0A7X2PAF6</accession>
<comment type="subcellular location">
    <subcellularLocation>
        <location evidence="8">Cytoplasm</location>
    </subcellularLocation>
</comment>
<name>A0A7X2PAF6_9SPIO</name>
<gene>
    <name evidence="8" type="primary">gltX</name>
    <name evidence="11" type="ORF">FYJ80_00770</name>
</gene>
<dbReference type="GO" id="GO:0004818">
    <property type="term" value="F:glutamate-tRNA ligase activity"/>
    <property type="evidence" value="ECO:0007669"/>
    <property type="project" value="UniProtKB-UniRule"/>
</dbReference>
<dbReference type="PANTHER" id="PTHR43311:SF2">
    <property type="entry name" value="GLUTAMATE--TRNA LIGASE, MITOCHONDRIAL-RELATED"/>
    <property type="match status" value="1"/>
</dbReference>
<dbReference type="InterPro" id="IPR020752">
    <property type="entry name" value="Glu-tRNA-synth_I_codon-bd_sub1"/>
</dbReference>
<dbReference type="NCBIfam" id="TIGR00464">
    <property type="entry name" value="gltX_bact"/>
    <property type="match status" value="1"/>
</dbReference>
<comment type="caution">
    <text evidence="11">The sequence shown here is derived from an EMBL/GenBank/DDBJ whole genome shotgun (WGS) entry which is preliminary data.</text>
</comment>
<dbReference type="GO" id="GO:0005524">
    <property type="term" value="F:ATP binding"/>
    <property type="evidence" value="ECO:0007669"/>
    <property type="project" value="UniProtKB-UniRule"/>
</dbReference>
<protein>
    <recommendedName>
        <fullName evidence="8">Glutamate--tRNA ligase</fullName>
        <ecNumber evidence="8">6.1.1.17</ecNumber>
    </recommendedName>
    <alternativeName>
        <fullName evidence="8">Glutamyl-tRNA synthetase</fullName>
        <shortName evidence="8">GluRS</shortName>
    </alternativeName>
</protein>
<keyword evidence="2 8" id="KW-0963">Cytoplasm</keyword>
<feature type="short sequence motif" description="'KMSKS' region" evidence="8">
    <location>
        <begin position="252"/>
        <end position="256"/>
    </location>
</feature>